<feature type="domain" description="Phospholipid/glycerol acyltransferase" evidence="5">
    <location>
        <begin position="90"/>
        <end position="204"/>
    </location>
</feature>
<comment type="pathway">
    <text evidence="1">Lipid metabolism.</text>
</comment>
<protein>
    <submittedName>
        <fullName evidence="6">1-acyl-sn-glycerol-3-phosphate acyltransferase</fullName>
    </submittedName>
</protein>
<dbReference type="OrthoDB" id="5290997at2"/>
<reference evidence="6 7" key="1">
    <citation type="submission" date="2018-05" db="EMBL/GenBank/DDBJ databases">
        <title>Complete Genome Sequence of Methylobacterium sp. 17Sr1-43.</title>
        <authorList>
            <person name="Srinivasan S."/>
        </authorList>
    </citation>
    <scope>NUCLEOTIDE SEQUENCE [LARGE SCALE GENOMIC DNA]</scope>
    <source>
        <strain evidence="6 7">17Sr1-43</strain>
    </source>
</reference>
<dbReference type="Pfam" id="PF01553">
    <property type="entry name" value="Acyltransferase"/>
    <property type="match status" value="1"/>
</dbReference>
<evidence type="ECO:0000313" key="6">
    <source>
        <dbReference type="EMBL" id="AWN37086.1"/>
    </source>
</evidence>
<evidence type="ECO:0000256" key="1">
    <source>
        <dbReference type="ARBA" id="ARBA00005189"/>
    </source>
</evidence>
<evidence type="ECO:0000313" key="7">
    <source>
        <dbReference type="Proteomes" id="UP000246058"/>
    </source>
</evidence>
<dbReference type="PANTHER" id="PTHR10434:SF40">
    <property type="entry name" value="1-ACYL-SN-GLYCEROL-3-PHOSPHATE ACYLTRANSFERASE"/>
    <property type="match status" value="1"/>
</dbReference>
<keyword evidence="7" id="KW-1185">Reference proteome</keyword>
<dbReference type="SUPFAM" id="SSF69593">
    <property type="entry name" value="Glycerol-3-phosphate (1)-acyltransferase"/>
    <property type="match status" value="1"/>
</dbReference>
<keyword evidence="3 6" id="KW-0012">Acyltransferase</keyword>
<dbReference type="EMBL" id="CP029551">
    <property type="protein sequence ID" value="AWN37086.1"/>
    <property type="molecule type" value="Genomic_DNA"/>
</dbReference>
<dbReference type="InterPro" id="IPR002123">
    <property type="entry name" value="Plipid/glycerol_acylTrfase"/>
</dbReference>
<accession>A0A2U8VVD1</accession>
<proteinExistence type="predicted"/>
<dbReference type="KEGG" id="meti:DK427_16225"/>
<dbReference type="GO" id="GO:0003841">
    <property type="term" value="F:1-acylglycerol-3-phosphate O-acyltransferase activity"/>
    <property type="evidence" value="ECO:0007669"/>
    <property type="project" value="TreeGrafter"/>
</dbReference>
<dbReference type="PANTHER" id="PTHR10434">
    <property type="entry name" value="1-ACYL-SN-GLYCEROL-3-PHOSPHATE ACYLTRANSFERASE"/>
    <property type="match status" value="1"/>
</dbReference>
<dbReference type="RefSeq" id="WP_109952165.1">
    <property type="nucleotide sequence ID" value="NZ_CP029551.1"/>
</dbReference>
<feature type="transmembrane region" description="Helical" evidence="4">
    <location>
        <begin position="28"/>
        <end position="49"/>
    </location>
</feature>
<gene>
    <name evidence="6" type="ORF">DK427_16225</name>
</gene>
<keyword evidence="4" id="KW-1133">Transmembrane helix</keyword>
<organism evidence="6 7">
    <name type="scientific">Methylobacterium radiodurans</name>
    <dbReference type="NCBI Taxonomy" id="2202828"/>
    <lineage>
        <taxon>Bacteria</taxon>
        <taxon>Pseudomonadati</taxon>
        <taxon>Pseudomonadota</taxon>
        <taxon>Alphaproteobacteria</taxon>
        <taxon>Hyphomicrobiales</taxon>
        <taxon>Methylobacteriaceae</taxon>
        <taxon>Methylobacterium</taxon>
    </lineage>
</organism>
<evidence type="ECO:0000256" key="3">
    <source>
        <dbReference type="ARBA" id="ARBA00023315"/>
    </source>
</evidence>
<evidence type="ECO:0000256" key="4">
    <source>
        <dbReference type="SAM" id="Phobius"/>
    </source>
</evidence>
<dbReference type="GO" id="GO:0006654">
    <property type="term" value="P:phosphatidic acid biosynthetic process"/>
    <property type="evidence" value="ECO:0007669"/>
    <property type="project" value="TreeGrafter"/>
</dbReference>
<sequence length="256" mass="27567">MGALRRLRTAVLEPDTPLPSLRSACFNAYWAAWTALFLVPLVAFAASGAPARPIRAATRLWARGILFGLRGIVGLRHVEEGRERIPDGPCLIVANHQSAWETLAFLILVPDVAIIAKRELVAIPVVGWFLRRSPMIIIDRANGTQALRTMIEESRAAVAAGRSVLIFPEGTRSAFGAPVQFKRGAELLYGKLGLPVLPVAVNSGLYWPSGSVSRPGTVVVSYLAPLAAGLSAAAFMEGTERAIDRELDRWRPVAAA</sequence>
<dbReference type="SMART" id="SM00563">
    <property type="entry name" value="PlsC"/>
    <property type="match status" value="1"/>
</dbReference>
<evidence type="ECO:0000256" key="2">
    <source>
        <dbReference type="ARBA" id="ARBA00022679"/>
    </source>
</evidence>
<dbReference type="CDD" id="cd07989">
    <property type="entry name" value="LPLAT_AGPAT-like"/>
    <property type="match status" value="1"/>
</dbReference>
<dbReference type="AlphaFoldDB" id="A0A2U8VVD1"/>
<evidence type="ECO:0000259" key="5">
    <source>
        <dbReference type="SMART" id="SM00563"/>
    </source>
</evidence>
<dbReference type="Proteomes" id="UP000246058">
    <property type="component" value="Chromosome"/>
</dbReference>
<keyword evidence="4" id="KW-0812">Transmembrane</keyword>
<keyword evidence="2 6" id="KW-0808">Transferase</keyword>
<keyword evidence="4" id="KW-0472">Membrane</keyword>
<name>A0A2U8VVD1_9HYPH</name>